<reference evidence="1 2" key="1">
    <citation type="journal article" date="2012" name="J. Bacteriol.">
        <title>Complete Genome Sequence of Burkholderia sp. Strain GG4, a Betaproteobacterium That Reduces 3-Oxo-N-Acylhomoserine Lactones and Produces Different N-Acylhomoserine Lactones.</title>
        <authorList>
            <person name="Hong K.W."/>
            <person name="Koh C.L."/>
            <person name="Sam C.K."/>
            <person name="Yin W.F."/>
            <person name="Chan K.G."/>
        </authorList>
    </citation>
    <scope>NUCLEOTIDE SEQUENCE [LARGE SCALE GENOMIC DNA]</scope>
    <source>
        <strain evidence="1 2">GG4</strain>
    </source>
</reference>
<protein>
    <recommendedName>
        <fullName evidence="3">5-methylcytosine-specific restriction enzyme subunit McrC</fullName>
    </recommendedName>
</protein>
<dbReference type="Proteomes" id="UP000032866">
    <property type="component" value="Chromosome 1"/>
</dbReference>
<accession>A0A9W3K3F8</accession>
<dbReference type="RefSeq" id="WP_014898277.1">
    <property type="nucleotide sequence ID" value="NC_018513.1"/>
</dbReference>
<gene>
    <name evidence="1" type="ORF">GEM_3064</name>
</gene>
<dbReference type="Pfam" id="PF10117">
    <property type="entry name" value="McrBC"/>
    <property type="match status" value="1"/>
</dbReference>
<evidence type="ECO:0000313" key="1">
    <source>
        <dbReference type="EMBL" id="AFQ49460.1"/>
    </source>
</evidence>
<proteinExistence type="predicted"/>
<dbReference type="InterPro" id="IPR019292">
    <property type="entry name" value="McrC"/>
</dbReference>
<dbReference type="PANTHER" id="PTHR38733">
    <property type="entry name" value="PROTEIN MCRC"/>
    <property type="match status" value="1"/>
</dbReference>
<dbReference type="AlphaFoldDB" id="A0A9W3K3F8"/>
<name>A0A9W3K3F8_BURCE</name>
<dbReference type="EMBL" id="CP003774">
    <property type="protein sequence ID" value="AFQ49460.1"/>
    <property type="molecule type" value="Genomic_DNA"/>
</dbReference>
<dbReference type="PANTHER" id="PTHR38733:SF1">
    <property type="entry name" value="TYPE IV METHYL-DIRECTED RESTRICTION ENZYME ECOKMCRBC"/>
    <property type="match status" value="1"/>
</dbReference>
<dbReference type="REBASE" id="52328">
    <property type="entry name" value="BceGG4McrBCP"/>
</dbReference>
<evidence type="ECO:0008006" key="3">
    <source>
        <dbReference type="Google" id="ProtNLM"/>
    </source>
</evidence>
<dbReference type="KEGG" id="bct:GEM_3064"/>
<sequence>MTKPEIRVVKEYEPVEVDSSLFMNGAELLVYPGVLERDYISIRWRKGRPVFFAGGYVGIIPVNDRLVLDVRPKVPLDNLERIIRLSNHAPYELSGLERSYASHNEATAPIEDFLIDSFLDKVDAIHESGMLRAYLRREAEGDFPKGRLNMGRTISLQARGTRKVAFGWSERGIDTPQNRLIKLALLRAIGADSAARSKRRKARLALHLEYLEQVAECEATDILEHRLITDLDTVPDTRDYYRPAMALAKLILQGGGLDFSASGTDVFANSLLLDLDVAFEGYVRFVLQDLNATTANYRVFDGNVAAGEGRKKELLKRTDFPEQIERTIDATPDVVIEMYAPPRLPANIVLDMKYKETKTVAERSDLNQLIAYAASYASDAAVFVFPSRSEDQRGLQCLGLVGGIPVYQYFMNLGAANIHDEEQRLRGMVERVFLQRPPS</sequence>
<organism evidence="1 2">
    <name type="scientific">Burkholderia cepacia GG4</name>
    <dbReference type="NCBI Taxonomy" id="1009846"/>
    <lineage>
        <taxon>Bacteria</taxon>
        <taxon>Pseudomonadati</taxon>
        <taxon>Pseudomonadota</taxon>
        <taxon>Betaproteobacteria</taxon>
        <taxon>Burkholderiales</taxon>
        <taxon>Burkholderiaceae</taxon>
        <taxon>Burkholderia</taxon>
        <taxon>Burkholderia cepacia complex</taxon>
    </lineage>
</organism>
<evidence type="ECO:0000313" key="2">
    <source>
        <dbReference type="Proteomes" id="UP000032866"/>
    </source>
</evidence>